<dbReference type="Proteomes" id="UP000694420">
    <property type="component" value="Unplaced"/>
</dbReference>
<proteinExistence type="predicted"/>
<evidence type="ECO:0000313" key="2">
    <source>
        <dbReference type="Ensembl" id="ENSNPEP00000017188.1"/>
    </source>
</evidence>
<sequence>MFSDAIAINTTDTEENFTEENCSLGSNRKYLNHLSQHLRSTQKTTIPHLQLKLKMLRQQTCVCLLFFPIFLCYLVTMILKPQVFKRL</sequence>
<feature type="transmembrane region" description="Helical" evidence="1">
    <location>
        <begin position="61"/>
        <end position="79"/>
    </location>
</feature>
<evidence type="ECO:0000256" key="1">
    <source>
        <dbReference type="SAM" id="Phobius"/>
    </source>
</evidence>
<reference evidence="2" key="1">
    <citation type="submission" date="2025-08" db="UniProtKB">
        <authorList>
            <consortium name="Ensembl"/>
        </authorList>
    </citation>
    <scope>IDENTIFICATION</scope>
</reference>
<evidence type="ECO:0000313" key="3">
    <source>
        <dbReference type="Proteomes" id="UP000694420"/>
    </source>
</evidence>
<keyword evidence="1" id="KW-0812">Transmembrane</keyword>
<accession>A0A8C7EG21</accession>
<protein>
    <submittedName>
        <fullName evidence="2">Uncharacterized protein</fullName>
    </submittedName>
</protein>
<keyword evidence="1" id="KW-1133">Transmembrane helix</keyword>
<keyword evidence="3" id="KW-1185">Reference proteome</keyword>
<name>A0A8C7EG21_NOTPE</name>
<organism evidence="2 3">
    <name type="scientific">Nothoprocta perdicaria</name>
    <name type="common">Chilean tinamou</name>
    <name type="synonym">Crypturus perdicarius</name>
    <dbReference type="NCBI Taxonomy" id="30464"/>
    <lineage>
        <taxon>Eukaryota</taxon>
        <taxon>Metazoa</taxon>
        <taxon>Chordata</taxon>
        <taxon>Craniata</taxon>
        <taxon>Vertebrata</taxon>
        <taxon>Euteleostomi</taxon>
        <taxon>Archelosauria</taxon>
        <taxon>Archosauria</taxon>
        <taxon>Dinosauria</taxon>
        <taxon>Saurischia</taxon>
        <taxon>Theropoda</taxon>
        <taxon>Coelurosauria</taxon>
        <taxon>Aves</taxon>
        <taxon>Palaeognathae</taxon>
        <taxon>Tinamiformes</taxon>
        <taxon>Tinamidae</taxon>
        <taxon>Nothoprocta</taxon>
    </lineage>
</organism>
<reference evidence="2" key="2">
    <citation type="submission" date="2025-09" db="UniProtKB">
        <authorList>
            <consortium name="Ensembl"/>
        </authorList>
    </citation>
    <scope>IDENTIFICATION</scope>
</reference>
<keyword evidence="1" id="KW-0472">Membrane</keyword>
<dbReference type="AlphaFoldDB" id="A0A8C7EG21"/>
<dbReference type="Ensembl" id="ENSNPET00000017611.1">
    <property type="protein sequence ID" value="ENSNPEP00000017188.1"/>
    <property type="gene ID" value="ENSNPEG00000012800.1"/>
</dbReference>